<keyword evidence="1" id="KW-1133">Transmembrane helix</keyword>
<dbReference type="WBParaSite" id="SMUV_0000153401-mRNA-1">
    <property type="protein sequence ID" value="SMUV_0000153401-mRNA-1"/>
    <property type="gene ID" value="SMUV_0000153401"/>
</dbReference>
<feature type="transmembrane region" description="Helical" evidence="1">
    <location>
        <begin position="7"/>
        <end position="30"/>
    </location>
</feature>
<evidence type="ECO:0000313" key="3">
    <source>
        <dbReference type="WBParaSite" id="SMUV_0000153401-mRNA-1"/>
    </source>
</evidence>
<keyword evidence="1" id="KW-0472">Membrane</keyword>
<dbReference type="InterPro" id="IPR029044">
    <property type="entry name" value="Nucleotide-diphossugar_trans"/>
</dbReference>
<organism evidence="2 3">
    <name type="scientific">Syphacia muris</name>
    <dbReference type="NCBI Taxonomy" id="451379"/>
    <lineage>
        <taxon>Eukaryota</taxon>
        <taxon>Metazoa</taxon>
        <taxon>Ecdysozoa</taxon>
        <taxon>Nematoda</taxon>
        <taxon>Chromadorea</taxon>
        <taxon>Rhabditida</taxon>
        <taxon>Spirurina</taxon>
        <taxon>Oxyuridomorpha</taxon>
        <taxon>Oxyuroidea</taxon>
        <taxon>Oxyuridae</taxon>
        <taxon>Syphacia</taxon>
    </lineage>
</organism>
<proteinExistence type="predicted"/>
<reference evidence="3" key="1">
    <citation type="submission" date="2017-02" db="UniProtKB">
        <authorList>
            <consortium name="WormBaseParasite"/>
        </authorList>
    </citation>
    <scope>IDENTIFICATION</scope>
</reference>
<dbReference type="Proteomes" id="UP000046393">
    <property type="component" value="Unplaced"/>
</dbReference>
<dbReference type="Gene3D" id="3.90.550.10">
    <property type="entry name" value="Spore Coat Polysaccharide Biosynthesis Protein SpsA, Chain A"/>
    <property type="match status" value="1"/>
</dbReference>
<accession>A0A0N5ABK8</accession>
<keyword evidence="1" id="KW-0812">Transmembrane</keyword>
<dbReference type="STRING" id="451379.A0A0N5ABK8"/>
<keyword evidence="2" id="KW-1185">Reference proteome</keyword>
<dbReference type="AlphaFoldDB" id="A0A0N5ABK8"/>
<evidence type="ECO:0000256" key="1">
    <source>
        <dbReference type="SAM" id="Phobius"/>
    </source>
</evidence>
<protein>
    <submittedName>
        <fullName evidence="3">GALNT11</fullName>
    </submittedName>
</protein>
<sequence>MKIKANVCRAVLLTSIVWMLVDVLVLFYILDPNLNRNPAKLRAERHFESFEKTFKGSDPSVQKELDKLLKELSFEKDGPGEMGTPVLLDPSREEEKKEKFKLNEFNLLASDMISINRTLPDYRIG</sequence>
<name>A0A0N5ABK8_9BILA</name>
<evidence type="ECO:0000313" key="2">
    <source>
        <dbReference type="Proteomes" id="UP000046393"/>
    </source>
</evidence>